<name>A0ABV0XU35_9TELE</name>
<dbReference type="Proteomes" id="UP001469553">
    <property type="component" value="Unassembled WGS sequence"/>
</dbReference>
<accession>A0ABV0XU35</accession>
<reference evidence="1 2" key="1">
    <citation type="submission" date="2021-06" db="EMBL/GenBank/DDBJ databases">
        <authorList>
            <person name="Palmer J.M."/>
        </authorList>
    </citation>
    <scope>NUCLEOTIDE SEQUENCE [LARGE SCALE GENOMIC DNA]</scope>
    <source>
        <strain evidence="1 2">AS_MEX2019</strain>
        <tissue evidence="1">Muscle</tissue>
    </source>
</reference>
<evidence type="ECO:0008006" key="3">
    <source>
        <dbReference type="Google" id="ProtNLM"/>
    </source>
</evidence>
<proteinExistence type="predicted"/>
<keyword evidence="2" id="KW-1185">Reference proteome</keyword>
<gene>
    <name evidence="1" type="ORF">AMECASPLE_027206</name>
</gene>
<evidence type="ECO:0000313" key="1">
    <source>
        <dbReference type="EMBL" id="MEQ2284981.1"/>
    </source>
</evidence>
<dbReference type="EMBL" id="JAHRIP010012262">
    <property type="protein sequence ID" value="MEQ2284981.1"/>
    <property type="molecule type" value="Genomic_DNA"/>
</dbReference>
<evidence type="ECO:0000313" key="2">
    <source>
        <dbReference type="Proteomes" id="UP001469553"/>
    </source>
</evidence>
<organism evidence="1 2">
    <name type="scientific">Ameca splendens</name>
    <dbReference type="NCBI Taxonomy" id="208324"/>
    <lineage>
        <taxon>Eukaryota</taxon>
        <taxon>Metazoa</taxon>
        <taxon>Chordata</taxon>
        <taxon>Craniata</taxon>
        <taxon>Vertebrata</taxon>
        <taxon>Euteleostomi</taxon>
        <taxon>Actinopterygii</taxon>
        <taxon>Neopterygii</taxon>
        <taxon>Teleostei</taxon>
        <taxon>Neoteleostei</taxon>
        <taxon>Acanthomorphata</taxon>
        <taxon>Ovalentaria</taxon>
        <taxon>Atherinomorphae</taxon>
        <taxon>Cyprinodontiformes</taxon>
        <taxon>Goodeidae</taxon>
        <taxon>Ameca</taxon>
    </lineage>
</organism>
<comment type="caution">
    <text evidence="1">The sequence shown here is derived from an EMBL/GenBank/DDBJ whole genome shotgun (WGS) entry which is preliminary data.</text>
</comment>
<sequence>MTPGGVFTSRIISHAVAAAQLRLWMFHSAPYLHCICSGPVRSPEELQEPYADGPIKASEKYGRKSKTSHSVEVKRLHFSFHASRYFHGICSTKDEFTECSKALFFAKCAAFNV</sequence>
<protein>
    <recommendedName>
        <fullName evidence="3">Secreted protein</fullName>
    </recommendedName>
</protein>